<feature type="region of interest" description="Disordered" evidence="1">
    <location>
        <begin position="1"/>
        <end position="22"/>
    </location>
</feature>
<evidence type="ECO:0000313" key="3">
    <source>
        <dbReference type="Proteomes" id="UP000011205"/>
    </source>
</evidence>
<comment type="caution">
    <text evidence="2">The sequence shown here is derived from an EMBL/GenBank/DDBJ whole genome shotgun (WGS) entry which is preliminary data.</text>
</comment>
<reference evidence="2 3" key="1">
    <citation type="journal article" date="2013" name="Genome Announc.">
        <title>Draft Genome Sequence of Streptomyces viridochromogenes Strain Tu57, Producer of Avilamycin.</title>
        <authorList>
            <person name="Gruning B.A."/>
            <person name="Erxleben A."/>
            <person name="Hahnlein A."/>
            <person name="Gunther S."/>
        </authorList>
    </citation>
    <scope>NUCLEOTIDE SEQUENCE [LARGE SCALE GENOMIC DNA]</scope>
    <source>
        <strain evidence="2 3">Tue57</strain>
    </source>
</reference>
<evidence type="ECO:0000313" key="2">
    <source>
        <dbReference type="EMBL" id="ELS57969.1"/>
    </source>
</evidence>
<name>L8PPF8_STRVR</name>
<dbReference type="Proteomes" id="UP000011205">
    <property type="component" value="Unassembled WGS sequence"/>
</dbReference>
<accession>L8PPF8</accession>
<organism evidence="2 3">
    <name type="scientific">Streptomyces viridochromogenes Tue57</name>
    <dbReference type="NCBI Taxonomy" id="1160705"/>
    <lineage>
        <taxon>Bacteria</taxon>
        <taxon>Bacillati</taxon>
        <taxon>Actinomycetota</taxon>
        <taxon>Actinomycetes</taxon>
        <taxon>Kitasatosporales</taxon>
        <taxon>Streptomycetaceae</taxon>
        <taxon>Streptomyces</taxon>
    </lineage>
</organism>
<evidence type="ECO:0000256" key="1">
    <source>
        <dbReference type="SAM" id="MobiDB-lite"/>
    </source>
</evidence>
<feature type="region of interest" description="Disordered" evidence="1">
    <location>
        <begin position="61"/>
        <end position="116"/>
    </location>
</feature>
<feature type="compositionally biased region" description="Polar residues" evidence="1">
    <location>
        <begin position="105"/>
        <end position="116"/>
    </location>
</feature>
<sequence length="116" mass="12407">MQHRTEGRVGGLRGQVRRRQRPHGCGAFAVVDDEQRRLQQVGRRLLLAGLVGAQAGELLPWPGVGQSSSGDRDQVASSTVSATAATSRAEPNDRPPWRAAKSAARSPSVSWTARSP</sequence>
<proteinExistence type="predicted"/>
<dbReference type="EMBL" id="AMLP01000040">
    <property type="protein sequence ID" value="ELS57969.1"/>
    <property type="molecule type" value="Genomic_DNA"/>
</dbReference>
<feature type="compositionally biased region" description="Low complexity" evidence="1">
    <location>
        <begin position="75"/>
        <end position="87"/>
    </location>
</feature>
<protein>
    <submittedName>
        <fullName evidence="2">Uncharacterized protein</fullName>
    </submittedName>
</protein>
<gene>
    <name evidence="2" type="ORF">STVIR_0967</name>
</gene>
<dbReference type="AlphaFoldDB" id="L8PPF8"/>